<accession>A0ABR4N9A6</accession>
<dbReference type="PANTHER" id="PTHR33668">
    <property type="entry name" value="PROTEIN BRICK1"/>
    <property type="match status" value="1"/>
</dbReference>
<dbReference type="PANTHER" id="PTHR33668:SF1">
    <property type="entry name" value="PROTEIN BRICK1"/>
    <property type="match status" value="1"/>
</dbReference>
<gene>
    <name evidence="7" type="primary">brk1</name>
    <name evidence="7" type="ORF">HK105_204186</name>
</gene>
<evidence type="ECO:0000256" key="1">
    <source>
        <dbReference type="ARBA" id="ARBA00004245"/>
    </source>
</evidence>
<evidence type="ECO:0000313" key="8">
    <source>
        <dbReference type="Proteomes" id="UP001527925"/>
    </source>
</evidence>
<keyword evidence="8" id="KW-1185">Reference proteome</keyword>
<comment type="similarity">
    <text evidence="2">Belongs to the BRK1 family.</text>
</comment>
<proteinExistence type="inferred from homology"/>
<sequence length="86" mass="9924">MSHIQDIPAVLRSDWELRDFVRTLSRGVLDLTAFLQRFEQHARSRIATLDERLERIERSLATYEARVSCFDAPAQYAQSEASLADI</sequence>
<comment type="subcellular location">
    <subcellularLocation>
        <location evidence="1">Cytoplasm</location>
        <location evidence="1">Cytoskeleton</location>
    </subcellularLocation>
</comment>
<keyword evidence="4 6" id="KW-0175">Coiled coil</keyword>
<dbReference type="Proteomes" id="UP001527925">
    <property type="component" value="Unassembled WGS sequence"/>
</dbReference>
<reference evidence="7 8" key="1">
    <citation type="submission" date="2023-09" db="EMBL/GenBank/DDBJ databases">
        <title>Pangenome analysis of Batrachochytrium dendrobatidis and related Chytrids.</title>
        <authorList>
            <person name="Yacoub M.N."/>
            <person name="Stajich J.E."/>
            <person name="James T.Y."/>
        </authorList>
    </citation>
    <scope>NUCLEOTIDE SEQUENCE [LARGE SCALE GENOMIC DNA]</scope>
    <source>
        <strain evidence="7 8">JEL0888</strain>
    </source>
</reference>
<dbReference type="EMBL" id="JADGIZ020000018">
    <property type="protein sequence ID" value="KAL2916095.1"/>
    <property type="molecule type" value="Genomic_DNA"/>
</dbReference>
<evidence type="ECO:0000256" key="3">
    <source>
        <dbReference type="ARBA" id="ARBA00022490"/>
    </source>
</evidence>
<feature type="coiled-coil region" evidence="6">
    <location>
        <begin position="39"/>
        <end position="66"/>
    </location>
</feature>
<dbReference type="InterPro" id="IPR033378">
    <property type="entry name" value="BRICK1"/>
</dbReference>
<protein>
    <submittedName>
        <fullName evidence="7">Protein complex oligomerization</fullName>
    </submittedName>
</protein>
<keyword evidence="3" id="KW-0963">Cytoplasm</keyword>
<evidence type="ECO:0000313" key="7">
    <source>
        <dbReference type="EMBL" id="KAL2916095.1"/>
    </source>
</evidence>
<keyword evidence="5" id="KW-0206">Cytoskeleton</keyword>
<organism evidence="7 8">
    <name type="scientific">Polyrhizophydium stewartii</name>
    <dbReference type="NCBI Taxonomy" id="2732419"/>
    <lineage>
        <taxon>Eukaryota</taxon>
        <taxon>Fungi</taxon>
        <taxon>Fungi incertae sedis</taxon>
        <taxon>Chytridiomycota</taxon>
        <taxon>Chytridiomycota incertae sedis</taxon>
        <taxon>Chytridiomycetes</taxon>
        <taxon>Rhizophydiales</taxon>
        <taxon>Rhizophydiales incertae sedis</taxon>
        <taxon>Polyrhizophydium</taxon>
    </lineage>
</organism>
<evidence type="ECO:0000256" key="2">
    <source>
        <dbReference type="ARBA" id="ARBA00005620"/>
    </source>
</evidence>
<dbReference type="Gene3D" id="1.20.5.110">
    <property type="match status" value="1"/>
</dbReference>
<comment type="caution">
    <text evidence="7">The sequence shown here is derived from an EMBL/GenBank/DDBJ whole genome shotgun (WGS) entry which is preliminary data.</text>
</comment>
<evidence type="ECO:0000256" key="6">
    <source>
        <dbReference type="SAM" id="Coils"/>
    </source>
</evidence>
<evidence type="ECO:0000256" key="4">
    <source>
        <dbReference type="ARBA" id="ARBA00023054"/>
    </source>
</evidence>
<name>A0ABR4N9A6_9FUNG</name>
<evidence type="ECO:0000256" key="5">
    <source>
        <dbReference type="ARBA" id="ARBA00023212"/>
    </source>
</evidence>